<dbReference type="EMBL" id="BOML01000029">
    <property type="protein sequence ID" value="GIE02109.1"/>
    <property type="molecule type" value="Genomic_DNA"/>
</dbReference>
<organism evidence="1 2">
    <name type="scientific">Paractinoplanes durhamensis</name>
    <dbReference type="NCBI Taxonomy" id="113563"/>
    <lineage>
        <taxon>Bacteria</taxon>
        <taxon>Bacillati</taxon>
        <taxon>Actinomycetota</taxon>
        <taxon>Actinomycetes</taxon>
        <taxon>Micromonosporales</taxon>
        <taxon>Micromonosporaceae</taxon>
        <taxon>Paractinoplanes</taxon>
    </lineage>
</organism>
<accession>A0ABQ3YX70</accession>
<evidence type="ECO:0000313" key="2">
    <source>
        <dbReference type="Proteomes" id="UP000637628"/>
    </source>
</evidence>
<dbReference type="Proteomes" id="UP000637628">
    <property type="component" value="Unassembled WGS sequence"/>
</dbReference>
<evidence type="ECO:0008006" key="3">
    <source>
        <dbReference type="Google" id="ProtNLM"/>
    </source>
</evidence>
<evidence type="ECO:0000313" key="1">
    <source>
        <dbReference type="EMBL" id="GIE02109.1"/>
    </source>
</evidence>
<keyword evidence="2" id="KW-1185">Reference proteome</keyword>
<sequence>MVMAMLLPLTLGGCGDDHPAASGYSAKSTDQAAESACTIFSARYQRAGTKAKRLSLADEVGRYAGRSDNGAVAGRAVLVGRSASRGDDSWRAASKSFLQACHSAGWKSR</sequence>
<reference evidence="1 2" key="1">
    <citation type="submission" date="2021-01" db="EMBL/GenBank/DDBJ databases">
        <title>Whole genome shotgun sequence of Actinoplanes durhamensis NBRC 14914.</title>
        <authorList>
            <person name="Komaki H."/>
            <person name="Tamura T."/>
        </authorList>
    </citation>
    <scope>NUCLEOTIDE SEQUENCE [LARGE SCALE GENOMIC DNA]</scope>
    <source>
        <strain evidence="1 2">NBRC 14914</strain>
    </source>
</reference>
<proteinExistence type="predicted"/>
<gene>
    <name evidence="1" type="ORF">Adu01nite_34590</name>
</gene>
<name>A0ABQ3YX70_9ACTN</name>
<protein>
    <recommendedName>
        <fullName evidence="3">Lipoprotein</fullName>
    </recommendedName>
</protein>
<comment type="caution">
    <text evidence="1">The sequence shown here is derived from an EMBL/GenBank/DDBJ whole genome shotgun (WGS) entry which is preliminary data.</text>
</comment>